<keyword evidence="1" id="KW-1133">Transmembrane helix</keyword>
<evidence type="ECO:0000313" key="3">
    <source>
        <dbReference type="EMBL" id="MFD2573553.1"/>
    </source>
</evidence>
<organism evidence="3 4">
    <name type="scientific">Spirosoma soli</name>
    <dbReference type="NCBI Taxonomy" id="1770529"/>
    <lineage>
        <taxon>Bacteria</taxon>
        <taxon>Pseudomonadati</taxon>
        <taxon>Bacteroidota</taxon>
        <taxon>Cytophagia</taxon>
        <taxon>Cytophagales</taxon>
        <taxon>Cytophagaceae</taxon>
        <taxon>Spirosoma</taxon>
    </lineage>
</organism>
<accession>A0ABW5MBB8</accession>
<dbReference type="Proteomes" id="UP001597469">
    <property type="component" value="Unassembled WGS sequence"/>
</dbReference>
<dbReference type="SUPFAM" id="SSF48452">
    <property type="entry name" value="TPR-like"/>
    <property type="match status" value="1"/>
</dbReference>
<feature type="transmembrane region" description="Helical" evidence="1">
    <location>
        <begin position="199"/>
        <end position="219"/>
    </location>
</feature>
<dbReference type="Pfam" id="PF14559">
    <property type="entry name" value="TPR_19"/>
    <property type="match status" value="1"/>
</dbReference>
<sequence>MKSFVHLCFLCMLLSGSSFAQTTDEKAQSAYLTATDAYEKGNYMEAVNYLKQARDLLGKTNTKIQYLLVKTLMDAKDYSAADAELKSYFEVTPEKARDARYEEMVKSVVFVEKMKKDEQEREAMRVKKKSEDSVAILQRERLTSFERMRKLRVDISENQRRASGKTVKGVISLLIGAGMTAAGLSMVATADESGDESQIAPSMITFGVGFTIFITPILSSFPKAKKLRRTNKFLKQELDRLESQGIKKQITFTPFYTPRQQAAGLVLRMQF</sequence>
<comment type="caution">
    <text evidence="3">The sequence shown here is derived from an EMBL/GenBank/DDBJ whole genome shotgun (WGS) entry which is preliminary data.</text>
</comment>
<dbReference type="InterPro" id="IPR011990">
    <property type="entry name" value="TPR-like_helical_dom_sf"/>
</dbReference>
<dbReference type="RefSeq" id="WP_381526343.1">
    <property type="nucleotide sequence ID" value="NZ_JBHULN010000019.1"/>
</dbReference>
<gene>
    <name evidence="3" type="ORF">ACFSUS_23135</name>
</gene>
<evidence type="ECO:0000256" key="2">
    <source>
        <dbReference type="SAM" id="SignalP"/>
    </source>
</evidence>
<protein>
    <submittedName>
        <fullName evidence="3">Tetratricopeptide repeat protein</fullName>
    </submittedName>
</protein>
<reference evidence="4" key="1">
    <citation type="journal article" date="2019" name="Int. J. Syst. Evol. Microbiol.">
        <title>The Global Catalogue of Microorganisms (GCM) 10K type strain sequencing project: providing services to taxonomists for standard genome sequencing and annotation.</title>
        <authorList>
            <consortium name="The Broad Institute Genomics Platform"/>
            <consortium name="The Broad Institute Genome Sequencing Center for Infectious Disease"/>
            <person name="Wu L."/>
            <person name="Ma J."/>
        </authorList>
    </citation>
    <scope>NUCLEOTIDE SEQUENCE [LARGE SCALE GENOMIC DNA]</scope>
    <source>
        <strain evidence="4">KCTC 42805</strain>
    </source>
</reference>
<dbReference type="Gene3D" id="1.25.40.10">
    <property type="entry name" value="Tetratricopeptide repeat domain"/>
    <property type="match status" value="1"/>
</dbReference>
<evidence type="ECO:0000313" key="4">
    <source>
        <dbReference type="Proteomes" id="UP001597469"/>
    </source>
</evidence>
<keyword evidence="4" id="KW-1185">Reference proteome</keyword>
<dbReference type="EMBL" id="JBHULN010000019">
    <property type="protein sequence ID" value="MFD2573553.1"/>
    <property type="molecule type" value="Genomic_DNA"/>
</dbReference>
<keyword evidence="2" id="KW-0732">Signal</keyword>
<keyword evidence="1" id="KW-0472">Membrane</keyword>
<name>A0ABW5MBB8_9BACT</name>
<feature type="chain" id="PRO_5045772973" evidence="2">
    <location>
        <begin position="21"/>
        <end position="271"/>
    </location>
</feature>
<proteinExistence type="predicted"/>
<evidence type="ECO:0000256" key="1">
    <source>
        <dbReference type="SAM" id="Phobius"/>
    </source>
</evidence>
<keyword evidence="1" id="KW-0812">Transmembrane</keyword>
<feature type="signal peptide" evidence="2">
    <location>
        <begin position="1"/>
        <end position="20"/>
    </location>
</feature>